<keyword evidence="2" id="KW-1185">Reference proteome</keyword>
<gene>
    <name evidence="1" type="ORF">C9374_011807</name>
</gene>
<name>A0AA88GEH7_NAELO</name>
<dbReference type="SUPFAM" id="SSF50985">
    <property type="entry name" value="RCC1/BLIP-II"/>
    <property type="match status" value="1"/>
</dbReference>
<dbReference type="AlphaFoldDB" id="A0AA88GEH7"/>
<dbReference type="InterPro" id="IPR009091">
    <property type="entry name" value="RCC1/BLIP-II"/>
</dbReference>
<evidence type="ECO:0000313" key="2">
    <source>
        <dbReference type="Proteomes" id="UP000816034"/>
    </source>
</evidence>
<dbReference type="RefSeq" id="XP_044542892.1">
    <property type="nucleotide sequence ID" value="XM_044687503.1"/>
</dbReference>
<comment type="caution">
    <text evidence="1">The sequence shown here is derived from an EMBL/GenBank/DDBJ whole genome shotgun (WGS) entry which is preliminary data.</text>
</comment>
<protein>
    <submittedName>
        <fullName evidence="1">Uncharacterized protein</fullName>
    </submittedName>
</protein>
<evidence type="ECO:0000313" key="1">
    <source>
        <dbReference type="EMBL" id="KAG2373718.1"/>
    </source>
</evidence>
<sequence>MLDPRPSSSKHLASRLLFQRLEPEFSEHSQYEINDPFHICLDGIATIGIKQVHVLNYGTSLYLVSNDGILYQLVLDRANQMKTCSRLGTVAPFDGSTNLRVEQIASYTEAMLLIVKDIRTKEYFIYGTGNNSYFRMTHDKHQNFHCSKIERLFSPLNRIQNAKPPTTINHVGCAYSFSCCVINNFSIHITGQDWVNRGTNNSRTGDGYHCWSKELQKFASKIIKVDCGDFHVLLLHEDKSISIGGNDFHSSVFTVPLHFTQPFYTIPISVITCFNLFSGSNSALYISNCNNQSYIEAYCIDTDPAWNSHEEFEGHDPIDQWKVKYFGNNAETTDHIIDIQYAKDYLIIRYNDQPYLMHIIGSSYYGSRHYNNEIIDLRTLIPSSVGNYKEIDFYRTAVKVTAHSVGFSIYCDLGDYSLKRFSHQLFATTNPYNTNNSLLFDVSIIHNCGKDL</sequence>
<proteinExistence type="predicted"/>
<dbReference type="Gene3D" id="2.130.10.30">
    <property type="entry name" value="Regulator of chromosome condensation 1/beta-lactamase-inhibitor protein II"/>
    <property type="match status" value="1"/>
</dbReference>
<accession>A0AA88GEH7</accession>
<organism evidence="1 2">
    <name type="scientific">Naegleria lovaniensis</name>
    <name type="common">Amoeba</name>
    <dbReference type="NCBI Taxonomy" id="51637"/>
    <lineage>
        <taxon>Eukaryota</taxon>
        <taxon>Discoba</taxon>
        <taxon>Heterolobosea</taxon>
        <taxon>Tetramitia</taxon>
        <taxon>Eutetramitia</taxon>
        <taxon>Vahlkampfiidae</taxon>
        <taxon>Naegleria</taxon>
    </lineage>
</organism>
<reference evidence="1 2" key="1">
    <citation type="journal article" date="2018" name="BMC Genomics">
        <title>The genome of Naegleria lovaniensis, the basis for a comparative approach to unravel pathogenicity factors of the human pathogenic amoeba N. fowleri.</title>
        <authorList>
            <person name="Liechti N."/>
            <person name="Schurch N."/>
            <person name="Bruggmann R."/>
            <person name="Wittwer M."/>
        </authorList>
    </citation>
    <scope>NUCLEOTIDE SEQUENCE [LARGE SCALE GENOMIC DNA]</scope>
    <source>
        <strain evidence="1 2">ATCC 30569</strain>
    </source>
</reference>
<dbReference type="Proteomes" id="UP000816034">
    <property type="component" value="Unassembled WGS sequence"/>
</dbReference>
<dbReference type="GeneID" id="68104261"/>
<dbReference type="EMBL" id="PYSW02000051">
    <property type="protein sequence ID" value="KAG2373718.1"/>
    <property type="molecule type" value="Genomic_DNA"/>
</dbReference>